<evidence type="ECO:0000256" key="1">
    <source>
        <dbReference type="ARBA" id="ARBA00023002"/>
    </source>
</evidence>
<sequence length="312" mass="33761">MALNILFAAGPGEWEVWRPHLDTALRKAGLDVTLRPLPDLAPDEVDYILYAPDSSLQDFAPFTRLKAVLNLWAGVEDVITNPTLRVPLARMVDPGLERGMVEWVCTHVLRHHLGIDAHIRNPDHRWSPHVPPLATDRPVTMLGLGELGSAAARALSDFGFPVTGWSRSAKAIPGISCTHGQLGLVQALELAQIVVLLLPATARTENILNAETLAMLPKGAVILNPGRGTLIDDDALLAALDRGHIAHATLDTFRSEPLPADHPYWQHPQVTVTPHIASTTRPETASEVLAGNIARSEAGRPLLDLVDPAQGY</sequence>
<dbReference type="InterPro" id="IPR029753">
    <property type="entry name" value="D-isomer_DH_CS"/>
</dbReference>
<keyword evidence="2" id="KW-0520">NAD</keyword>
<dbReference type="OrthoDB" id="9787219at2"/>
<dbReference type="AlphaFoldDB" id="A0A1R3WXH7"/>
<dbReference type="EMBL" id="FTPS01000001">
    <property type="protein sequence ID" value="SIT82964.1"/>
    <property type="molecule type" value="Genomic_DNA"/>
</dbReference>
<gene>
    <name evidence="4" type="ORF">SAMN05421849_1813</name>
</gene>
<dbReference type="PROSITE" id="PS00671">
    <property type="entry name" value="D_2_HYDROXYACID_DH_3"/>
    <property type="match status" value="1"/>
</dbReference>
<reference evidence="4 5" key="1">
    <citation type="submission" date="2017-01" db="EMBL/GenBank/DDBJ databases">
        <authorList>
            <person name="Mah S.A."/>
            <person name="Swanson W.J."/>
            <person name="Moy G.W."/>
            <person name="Vacquier V.D."/>
        </authorList>
    </citation>
    <scope>NUCLEOTIDE SEQUENCE [LARGE SCALE GENOMIC DNA]</scope>
    <source>
        <strain evidence="4 5">DSM 21219</strain>
    </source>
</reference>
<dbReference type="Pfam" id="PF02826">
    <property type="entry name" value="2-Hacid_dh_C"/>
    <property type="match status" value="1"/>
</dbReference>
<evidence type="ECO:0000256" key="2">
    <source>
        <dbReference type="ARBA" id="ARBA00023027"/>
    </source>
</evidence>
<keyword evidence="1" id="KW-0560">Oxidoreductase</keyword>
<dbReference type="Proteomes" id="UP000192455">
    <property type="component" value="Unassembled WGS sequence"/>
</dbReference>
<dbReference type="Gene3D" id="3.40.50.720">
    <property type="entry name" value="NAD(P)-binding Rossmann-like Domain"/>
    <property type="match status" value="2"/>
</dbReference>
<evidence type="ECO:0000313" key="5">
    <source>
        <dbReference type="Proteomes" id="UP000192455"/>
    </source>
</evidence>
<dbReference type="GO" id="GO:0016616">
    <property type="term" value="F:oxidoreductase activity, acting on the CH-OH group of donors, NAD or NADP as acceptor"/>
    <property type="evidence" value="ECO:0007669"/>
    <property type="project" value="UniProtKB-ARBA"/>
</dbReference>
<dbReference type="RefSeq" id="WP_076649546.1">
    <property type="nucleotide sequence ID" value="NZ_FTPS01000001.1"/>
</dbReference>
<organism evidence="4 5">
    <name type="scientific">Pontibaca methylaminivorans</name>
    <dbReference type="NCBI Taxonomy" id="515897"/>
    <lineage>
        <taxon>Bacteria</taxon>
        <taxon>Pseudomonadati</taxon>
        <taxon>Pseudomonadota</taxon>
        <taxon>Alphaproteobacteria</taxon>
        <taxon>Rhodobacterales</taxon>
        <taxon>Roseobacteraceae</taxon>
        <taxon>Pontibaca</taxon>
    </lineage>
</organism>
<keyword evidence="4" id="KW-0670">Pyruvate</keyword>
<proteinExistence type="predicted"/>
<dbReference type="PANTHER" id="PTHR43333">
    <property type="entry name" value="2-HACID_DH_C DOMAIN-CONTAINING PROTEIN"/>
    <property type="match status" value="1"/>
</dbReference>
<dbReference type="CDD" id="cd12164">
    <property type="entry name" value="GDH_like_2"/>
    <property type="match status" value="1"/>
</dbReference>
<evidence type="ECO:0000259" key="3">
    <source>
        <dbReference type="Pfam" id="PF02826"/>
    </source>
</evidence>
<dbReference type="PANTHER" id="PTHR43333:SF1">
    <property type="entry name" value="D-ISOMER SPECIFIC 2-HYDROXYACID DEHYDROGENASE NAD-BINDING DOMAIN-CONTAINING PROTEIN"/>
    <property type="match status" value="1"/>
</dbReference>
<accession>A0A1R3WXH7</accession>
<dbReference type="InterPro" id="IPR006140">
    <property type="entry name" value="D-isomer_DH_NAD-bd"/>
</dbReference>
<evidence type="ECO:0000313" key="4">
    <source>
        <dbReference type="EMBL" id="SIT82964.1"/>
    </source>
</evidence>
<dbReference type="SUPFAM" id="SSF51735">
    <property type="entry name" value="NAD(P)-binding Rossmann-fold domains"/>
    <property type="match status" value="1"/>
</dbReference>
<dbReference type="STRING" id="515897.SAMN05421849_1813"/>
<dbReference type="InterPro" id="IPR036291">
    <property type="entry name" value="NAD(P)-bd_dom_sf"/>
</dbReference>
<protein>
    <submittedName>
        <fullName evidence="4">Glyoxylate/hydroxypyruvate reductase A</fullName>
    </submittedName>
</protein>
<keyword evidence="5" id="KW-1185">Reference proteome</keyword>
<name>A0A1R3WXH7_9RHOB</name>
<dbReference type="GO" id="GO:0051287">
    <property type="term" value="F:NAD binding"/>
    <property type="evidence" value="ECO:0007669"/>
    <property type="project" value="InterPro"/>
</dbReference>
<feature type="domain" description="D-isomer specific 2-hydroxyacid dehydrogenase NAD-binding" evidence="3">
    <location>
        <begin position="108"/>
        <end position="277"/>
    </location>
</feature>